<dbReference type="PANTHER" id="PTHR43784:SF2">
    <property type="entry name" value="GDSL-LIKE LIPASE_ACYLHYDROLASE, PUTATIVE (AFU_ORTHOLOGUE AFUA_2G00820)-RELATED"/>
    <property type="match status" value="1"/>
</dbReference>
<name>A0ABU3CB48_9FLAO</name>
<keyword evidence="3" id="KW-1185">Reference proteome</keyword>
<gene>
    <name evidence="2" type="ORF">RM553_12055</name>
</gene>
<dbReference type="SUPFAM" id="SSF52266">
    <property type="entry name" value="SGNH hydrolase"/>
    <property type="match status" value="1"/>
</dbReference>
<dbReference type="InterPro" id="IPR013830">
    <property type="entry name" value="SGNH_hydro"/>
</dbReference>
<comment type="caution">
    <text evidence="2">The sequence shown here is derived from an EMBL/GenBank/DDBJ whole genome shotgun (WGS) entry which is preliminary data.</text>
</comment>
<dbReference type="InterPro" id="IPR036514">
    <property type="entry name" value="SGNH_hydro_sf"/>
</dbReference>
<dbReference type="Gene3D" id="3.40.50.1110">
    <property type="entry name" value="SGNH hydrolase"/>
    <property type="match status" value="1"/>
</dbReference>
<dbReference type="Proteomes" id="UP001262889">
    <property type="component" value="Unassembled WGS sequence"/>
</dbReference>
<dbReference type="GO" id="GO:0016787">
    <property type="term" value="F:hydrolase activity"/>
    <property type="evidence" value="ECO:0007669"/>
    <property type="project" value="UniProtKB-KW"/>
</dbReference>
<organism evidence="2 3">
    <name type="scientific">Autumnicola tepida</name>
    <dbReference type="NCBI Taxonomy" id="3075595"/>
    <lineage>
        <taxon>Bacteria</taxon>
        <taxon>Pseudomonadati</taxon>
        <taxon>Bacteroidota</taxon>
        <taxon>Flavobacteriia</taxon>
        <taxon>Flavobacteriales</taxon>
        <taxon>Flavobacteriaceae</taxon>
        <taxon>Autumnicola</taxon>
    </lineage>
</organism>
<proteinExistence type="predicted"/>
<accession>A0ABU3CB48</accession>
<dbReference type="InterPro" id="IPR053140">
    <property type="entry name" value="GDSL_Rv0518-like"/>
</dbReference>
<sequence length="399" mass="43431">MASTGGLLLLFLSCGISISDNPEKQWVGTWTTAPQLVEPRNMPPEPGLSNNTLRQIVRVSIGGDSLRISFSNEFSSSPTVMRNVQIAASKGGDSIDVSTAKTLKFNGKTQVEIKPNKGITSDPIAFNLKERGDLAITIHIGNVPEDITGHPGSRTTSYIIQGNKINAPSFSEAIKTDHWYLISGIDVKAPDSAAAVAIIGNSITDGRGSGTNKQNRWPDVLSERLLQKEDNRHIGVLNQGIGGNAVLKGGLGPTALKRFNRDILGQSGVRWLIIMEGVNDLGATKDSAAAFEVAEDLIAAYNEMINKAHEKDIKVYGGTITPIKKSFYYTDFREAAREKINNWIRTSGKFDAVIDFDKAIRNPEDTLVMLPEAQSGDYLHPNERGYKMMGEAIDLSLFE</sequence>
<dbReference type="CDD" id="cd01830">
    <property type="entry name" value="XynE_like"/>
    <property type="match status" value="1"/>
</dbReference>
<dbReference type="EMBL" id="JAVRHQ010000014">
    <property type="protein sequence ID" value="MDT0643567.1"/>
    <property type="molecule type" value="Genomic_DNA"/>
</dbReference>
<evidence type="ECO:0000313" key="2">
    <source>
        <dbReference type="EMBL" id="MDT0643567.1"/>
    </source>
</evidence>
<dbReference type="PANTHER" id="PTHR43784">
    <property type="entry name" value="GDSL-LIKE LIPASE/ACYLHYDROLASE, PUTATIVE (AFU_ORTHOLOGUE AFUA_2G00820)-RELATED"/>
    <property type="match status" value="1"/>
</dbReference>
<reference evidence="2 3" key="1">
    <citation type="submission" date="2023-09" db="EMBL/GenBank/DDBJ databases">
        <authorList>
            <person name="Rey-Velasco X."/>
        </authorList>
    </citation>
    <scope>NUCLEOTIDE SEQUENCE [LARGE SCALE GENOMIC DNA]</scope>
    <source>
        <strain evidence="2 3">F363</strain>
    </source>
</reference>
<protein>
    <submittedName>
        <fullName evidence="2">SGNH/GDSL hydrolase family protein</fullName>
    </submittedName>
</protein>
<dbReference type="RefSeq" id="WP_311535188.1">
    <property type="nucleotide sequence ID" value="NZ_JAVRHQ010000014.1"/>
</dbReference>
<keyword evidence="2" id="KW-0378">Hydrolase</keyword>
<feature type="domain" description="SGNH hydrolase-type esterase" evidence="1">
    <location>
        <begin position="199"/>
        <end position="387"/>
    </location>
</feature>
<evidence type="ECO:0000259" key="1">
    <source>
        <dbReference type="Pfam" id="PF13472"/>
    </source>
</evidence>
<evidence type="ECO:0000313" key="3">
    <source>
        <dbReference type="Proteomes" id="UP001262889"/>
    </source>
</evidence>
<dbReference type="Pfam" id="PF13472">
    <property type="entry name" value="Lipase_GDSL_2"/>
    <property type="match status" value="1"/>
</dbReference>